<comment type="function">
    <text evidence="3">Catalyzes the reversible phosphorylation of S-methyl-5'-thioadenosine (MTA) to adenine and 5-methylthioribose-1-phosphate. Involved in the breakdown of MTA, a major by-product of polyamine biosynthesis. Responsible for the first step in the methionine salvage pathway after MTA has been generated from S-adenosylmethionine. Has broad substrate specificity with 6-aminopurine nucleosides as preferred substrates.</text>
</comment>
<dbReference type="EC" id="2.4.2.28" evidence="3"/>
<dbReference type="GO" id="GO:0005829">
    <property type="term" value="C:cytosol"/>
    <property type="evidence" value="ECO:0007669"/>
    <property type="project" value="TreeGrafter"/>
</dbReference>
<dbReference type="GO" id="GO:0006166">
    <property type="term" value="P:purine ribonucleoside salvage"/>
    <property type="evidence" value="ECO:0007669"/>
    <property type="project" value="UniProtKB-KW"/>
</dbReference>
<dbReference type="RefSeq" id="WP_176063701.1">
    <property type="nucleotide sequence ID" value="NZ_BJTG01000002.1"/>
</dbReference>
<dbReference type="PANTHER" id="PTHR42679:SF2">
    <property type="entry name" value="S-METHYL-5'-THIOADENOSINE PHOSPHORYLASE"/>
    <property type="match status" value="1"/>
</dbReference>
<feature type="site" description="Important for substrate specificity" evidence="3">
    <location>
        <position position="226"/>
    </location>
</feature>
<name>A0A7I9VIU7_9BACT</name>
<dbReference type="CDD" id="cd09010">
    <property type="entry name" value="MTAP_SsMTAPII_like_MTIP"/>
    <property type="match status" value="1"/>
</dbReference>
<feature type="binding site" evidence="3">
    <location>
        <begin position="55"/>
        <end position="56"/>
    </location>
    <ligand>
        <name>phosphate</name>
        <dbReference type="ChEBI" id="CHEBI:43474"/>
    </ligand>
</feature>
<feature type="binding site" evidence="3">
    <location>
        <begin position="209"/>
        <end position="211"/>
    </location>
    <ligand>
        <name>substrate</name>
    </ligand>
</feature>
<evidence type="ECO:0000313" key="6">
    <source>
        <dbReference type="Proteomes" id="UP000503640"/>
    </source>
</evidence>
<dbReference type="Proteomes" id="UP000503640">
    <property type="component" value="Unassembled WGS sequence"/>
</dbReference>
<dbReference type="InterPro" id="IPR000845">
    <property type="entry name" value="Nucleoside_phosphorylase_d"/>
</dbReference>
<evidence type="ECO:0000313" key="5">
    <source>
        <dbReference type="EMBL" id="GEJ56331.1"/>
    </source>
</evidence>
<keyword evidence="2 3" id="KW-0808">Transferase</keyword>
<protein>
    <recommendedName>
        <fullName evidence="3">S-methyl-5'-thioadenosine phosphorylase</fullName>
        <ecNumber evidence="3">2.4.2.28</ecNumber>
    </recommendedName>
    <alternativeName>
        <fullName evidence="3">5'-methylthioadenosine phosphorylase</fullName>
        <shortName evidence="3">MTA phosphorylase</shortName>
        <shortName evidence="3">MTAP</shortName>
    </alternativeName>
</protein>
<evidence type="ECO:0000256" key="3">
    <source>
        <dbReference type="HAMAP-Rule" id="MF_01963"/>
    </source>
</evidence>
<evidence type="ECO:0000259" key="4">
    <source>
        <dbReference type="Pfam" id="PF01048"/>
    </source>
</evidence>
<dbReference type="PANTHER" id="PTHR42679">
    <property type="entry name" value="S-METHYL-5'-THIOADENOSINE PHOSPHORYLASE"/>
    <property type="match status" value="1"/>
</dbReference>
<dbReference type="AlphaFoldDB" id="A0A7I9VIU7"/>
<evidence type="ECO:0000256" key="1">
    <source>
        <dbReference type="ARBA" id="ARBA00022676"/>
    </source>
</evidence>
<feature type="binding site" evidence="3">
    <location>
        <position position="186"/>
    </location>
    <ligand>
        <name>phosphate</name>
        <dbReference type="ChEBI" id="CHEBI:43474"/>
    </ligand>
</feature>
<dbReference type="EMBL" id="BJTG01000002">
    <property type="protein sequence ID" value="GEJ56331.1"/>
    <property type="molecule type" value="Genomic_DNA"/>
</dbReference>
<feature type="binding site" evidence="3">
    <location>
        <position position="185"/>
    </location>
    <ligand>
        <name>substrate</name>
    </ligand>
</feature>
<keyword evidence="1 3" id="KW-0328">Glycosyltransferase</keyword>
<accession>A0A7I9VIU7</accession>
<reference evidence="6" key="1">
    <citation type="journal article" date="2020" name="Appl. Environ. Microbiol.">
        <title>Diazotrophic Anaeromyxobacter Isolates from Soils.</title>
        <authorList>
            <person name="Masuda Y."/>
            <person name="Yamanaka H."/>
            <person name="Xu Z.X."/>
            <person name="Shiratori Y."/>
            <person name="Aono T."/>
            <person name="Amachi S."/>
            <person name="Senoo K."/>
            <person name="Itoh H."/>
        </authorList>
    </citation>
    <scope>NUCLEOTIDE SEQUENCE [LARGE SCALE GENOMIC DNA]</scope>
    <source>
        <strain evidence="6">R267</strain>
    </source>
</reference>
<sequence length="292" mass="31316">MASVMVGVIGGTGLGEALGALGGGEAVEVETPFGRPSGPITVTEVGGVPVALLSRHGDGHLHSPSRVPYRANIFALKKLGVTHILASGAVGSLREELAPRTLVIPDQIIDKTFRRPGTFYDELAVHVELASPFCTQLRNVLVRGGTGLSTRVHQGGTYVCMEGPQFSTRAESELHRAWGASLIGMTAMPEAKLAREAEICYALVALPTDYDCWRQYPAHLDQAKVIEEILGNVKVATQNALELIRRTIPQVPALAEKGCPCQSALALAIWSDRAKLPEDVKEKLRPLLGKYL</sequence>
<evidence type="ECO:0000256" key="2">
    <source>
        <dbReference type="ARBA" id="ARBA00022679"/>
    </source>
</evidence>
<dbReference type="InterPro" id="IPR010044">
    <property type="entry name" value="MTAP"/>
</dbReference>
<feature type="site" description="Important for substrate specificity" evidence="3">
    <location>
        <position position="167"/>
    </location>
</feature>
<dbReference type="Pfam" id="PF01048">
    <property type="entry name" value="PNP_UDP_1"/>
    <property type="match status" value="1"/>
</dbReference>
<organism evidence="5 6">
    <name type="scientific">Anaeromyxobacter diazotrophicus</name>
    <dbReference type="NCBI Taxonomy" id="2590199"/>
    <lineage>
        <taxon>Bacteria</taxon>
        <taxon>Pseudomonadati</taxon>
        <taxon>Myxococcota</taxon>
        <taxon>Myxococcia</taxon>
        <taxon>Myxococcales</taxon>
        <taxon>Cystobacterineae</taxon>
        <taxon>Anaeromyxobacteraceae</taxon>
        <taxon>Anaeromyxobacter</taxon>
    </lineage>
</organism>
<dbReference type="SUPFAM" id="SSF53167">
    <property type="entry name" value="Purine and uridine phosphorylases"/>
    <property type="match status" value="1"/>
</dbReference>
<feature type="domain" description="Nucleoside phosphorylase" evidence="4">
    <location>
        <begin position="6"/>
        <end position="248"/>
    </location>
</feature>
<dbReference type="UniPathway" id="UPA00904">
    <property type="reaction ID" value="UER00873"/>
</dbReference>
<dbReference type="GO" id="GO:0017061">
    <property type="term" value="F:S-methyl-5-thioadenosine phosphorylase activity"/>
    <property type="evidence" value="ECO:0007669"/>
    <property type="project" value="UniProtKB-UniRule"/>
</dbReference>
<comment type="caution">
    <text evidence="5">The sequence shown here is derived from an EMBL/GenBank/DDBJ whole genome shotgun (WGS) entry which is preliminary data.</text>
</comment>
<dbReference type="NCBIfam" id="TIGR01694">
    <property type="entry name" value="MTAP"/>
    <property type="match status" value="1"/>
</dbReference>
<comment type="similarity">
    <text evidence="3">Belongs to the PNP/MTAP phosphorylase family. MTAP subfamily.</text>
</comment>
<dbReference type="Gene3D" id="3.40.50.1580">
    <property type="entry name" value="Nucleoside phosphorylase domain"/>
    <property type="match status" value="1"/>
</dbReference>
<comment type="catalytic activity">
    <reaction evidence="3">
        <text>S-methyl-5'-thioadenosine + phosphate = 5-(methylsulfanyl)-alpha-D-ribose 1-phosphate + adenine</text>
        <dbReference type="Rhea" id="RHEA:11852"/>
        <dbReference type="ChEBI" id="CHEBI:16708"/>
        <dbReference type="ChEBI" id="CHEBI:17509"/>
        <dbReference type="ChEBI" id="CHEBI:43474"/>
        <dbReference type="ChEBI" id="CHEBI:58533"/>
        <dbReference type="EC" id="2.4.2.28"/>
    </reaction>
</comment>
<keyword evidence="6" id="KW-1185">Reference proteome</keyword>
<dbReference type="GO" id="GO:0019509">
    <property type="term" value="P:L-methionine salvage from methylthioadenosine"/>
    <property type="evidence" value="ECO:0007669"/>
    <property type="project" value="UniProtKB-UniRule"/>
</dbReference>
<feature type="binding site" evidence="3">
    <location>
        <position position="12"/>
    </location>
    <ligand>
        <name>phosphate</name>
        <dbReference type="ChEBI" id="CHEBI:43474"/>
    </ligand>
</feature>
<dbReference type="HAMAP" id="MF_01963">
    <property type="entry name" value="MTAP"/>
    <property type="match status" value="1"/>
</dbReference>
<proteinExistence type="inferred from homology"/>
<dbReference type="InterPro" id="IPR035994">
    <property type="entry name" value="Nucleoside_phosphorylase_sf"/>
</dbReference>
<keyword evidence="3" id="KW-0660">Purine salvage</keyword>
<comment type="subunit">
    <text evidence="3">Homohexamer. Dimer of a homotrimer.</text>
</comment>
<comment type="pathway">
    <text evidence="3">Amino-acid biosynthesis; L-methionine biosynthesis via salvage pathway; S-methyl-5-thio-alpha-D-ribose 1-phosphate from S-methyl-5'-thioadenosine (phosphorylase route): step 1/1.</text>
</comment>
<comment type="caution">
    <text evidence="3">Lacks conserved residue(s) required for the propagation of feature annotation.</text>
</comment>
<gene>
    <name evidence="3 5" type="primary">mtnP</name>
    <name evidence="5" type="ORF">AMYX_10720</name>
</gene>